<dbReference type="Pfam" id="PF16898">
    <property type="entry name" value="TOPRIM_C"/>
    <property type="match status" value="1"/>
</dbReference>
<feature type="compositionally biased region" description="Acidic residues" evidence="14">
    <location>
        <begin position="1199"/>
        <end position="1216"/>
    </location>
</feature>
<dbReference type="PRINTS" id="PR00418">
    <property type="entry name" value="TPI2FAMILY"/>
</dbReference>
<comment type="function">
    <text evidence="13">Control of topological states of DNA by transient breakage and subsequent rejoining of DNA strands. Topoisomerase II makes double-strand breaks.</text>
</comment>
<dbReference type="CDD" id="cd03365">
    <property type="entry name" value="TOPRIM_TopoIIA"/>
    <property type="match status" value="1"/>
</dbReference>
<dbReference type="Gene3D" id="3.30.230.10">
    <property type="match status" value="1"/>
</dbReference>
<dbReference type="PROSITE" id="PS00177">
    <property type="entry name" value="TOPOISOMERASE_II"/>
    <property type="match status" value="1"/>
</dbReference>
<dbReference type="GO" id="GO:0003677">
    <property type="term" value="F:DNA binding"/>
    <property type="evidence" value="ECO:0007669"/>
    <property type="project" value="UniProtKB-UniRule"/>
</dbReference>
<dbReference type="HOGENOM" id="CLU_001935_1_0_1"/>
<dbReference type="InterPro" id="IPR036890">
    <property type="entry name" value="HATPase_C_sf"/>
</dbReference>
<evidence type="ECO:0000256" key="5">
    <source>
        <dbReference type="ARBA" id="ARBA00022723"/>
    </source>
</evidence>
<feature type="domain" description="Topo IIA-type catalytic" evidence="16">
    <location>
        <begin position="701"/>
        <end position="1154"/>
    </location>
</feature>
<dbReference type="Gene3D" id="3.40.50.670">
    <property type="match status" value="1"/>
</dbReference>
<name>L1IRG4_GUITC</name>
<feature type="region of interest" description="Disordered" evidence="14">
    <location>
        <begin position="1318"/>
        <end position="1343"/>
    </location>
</feature>
<dbReference type="EC" id="5.6.2.2" evidence="13"/>
<dbReference type="CDD" id="cd00187">
    <property type="entry name" value="TOP4c"/>
    <property type="match status" value="1"/>
</dbReference>
<keyword evidence="6 13" id="KW-0547">Nucleotide-binding</keyword>
<dbReference type="Pfam" id="PF02518">
    <property type="entry name" value="HATPase_c"/>
    <property type="match status" value="1"/>
</dbReference>
<dbReference type="InterPro" id="IPR006171">
    <property type="entry name" value="TOPRIM_dom"/>
</dbReference>
<evidence type="ECO:0000256" key="12">
    <source>
        <dbReference type="PROSITE-ProRule" id="PRU01384"/>
    </source>
</evidence>
<feature type="compositionally biased region" description="Acidic residues" evidence="14">
    <location>
        <begin position="1086"/>
        <end position="1098"/>
    </location>
</feature>
<dbReference type="eggNOG" id="KOG0355">
    <property type="taxonomic scope" value="Eukaryota"/>
</dbReference>
<reference evidence="18" key="3">
    <citation type="submission" date="2015-06" db="UniProtKB">
        <authorList>
            <consortium name="EnsemblProtists"/>
        </authorList>
    </citation>
    <scope>IDENTIFICATION</scope>
</reference>
<feature type="active site" description="O-(5'-phospho-DNA)-tyrosine intermediate" evidence="12">
    <location>
        <position position="791"/>
    </location>
</feature>
<dbReference type="SMART" id="SM00433">
    <property type="entry name" value="TOP2c"/>
    <property type="match status" value="1"/>
</dbReference>
<comment type="similarity">
    <text evidence="4 13">Belongs to the type II topoisomerase family.</text>
</comment>
<dbReference type="InterPro" id="IPR031660">
    <property type="entry name" value="TOPRIM_C"/>
</dbReference>
<dbReference type="GO" id="GO:0005634">
    <property type="term" value="C:nucleus"/>
    <property type="evidence" value="ECO:0007669"/>
    <property type="project" value="TreeGrafter"/>
</dbReference>
<feature type="compositionally biased region" description="Low complexity" evidence="14">
    <location>
        <begin position="1227"/>
        <end position="1258"/>
    </location>
</feature>
<feature type="region of interest" description="Disordered" evidence="14">
    <location>
        <begin position="1"/>
        <end position="21"/>
    </location>
</feature>
<organism evidence="17">
    <name type="scientific">Guillardia theta (strain CCMP2712)</name>
    <name type="common">Cryptophyte</name>
    <dbReference type="NCBI Taxonomy" id="905079"/>
    <lineage>
        <taxon>Eukaryota</taxon>
        <taxon>Cryptophyceae</taxon>
        <taxon>Pyrenomonadales</taxon>
        <taxon>Geminigeraceae</taxon>
        <taxon>Guillardia</taxon>
    </lineage>
</organism>
<comment type="cofactor">
    <cofactor evidence="3">
        <name>Mg(2+)</name>
        <dbReference type="ChEBI" id="CHEBI:18420"/>
    </cofactor>
</comment>
<reference evidence="19" key="2">
    <citation type="submission" date="2012-11" db="EMBL/GenBank/DDBJ databases">
        <authorList>
            <person name="Kuo A."/>
            <person name="Curtis B.A."/>
            <person name="Tanifuji G."/>
            <person name="Burki F."/>
            <person name="Gruber A."/>
            <person name="Irimia M."/>
            <person name="Maruyama S."/>
            <person name="Arias M.C."/>
            <person name="Ball S.G."/>
            <person name="Gile G.H."/>
            <person name="Hirakawa Y."/>
            <person name="Hopkins J.F."/>
            <person name="Rensing S.A."/>
            <person name="Schmutz J."/>
            <person name="Symeonidi A."/>
            <person name="Elias M."/>
            <person name="Eveleigh R.J."/>
            <person name="Herman E.K."/>
            <person name="Klute M.J."/>
            <person name="Nakayama T."/>
            <person name="Obornik M."/>
            <person name="Reyes-Prieto A."/>
            <person name="Armbrust E.V."/>
            <person name="Aves S.J."/>
            <person name="Beiko R.G."/>
            <person name="Coutinho P."/>
            <person name="Dacks J.B."/>
            <person name="Durnford D.G."/>
            <person name="Fast N.M."/>
            <person name="Green B.R."/>
            <person name="Grisdale C."/>
            <person name="Hempe F."/>
            <person name="Henrissat B."/>
            <person name="Hoppner M.P."/>
            <person name="Ishida K.-I."/>
            <person name="Kim E."/>
            <person name="Koreny L."/>
            <person name="Kroth P.G."/>
            <person name="Liu Y."/>
            <person name="Malik S.-B."/>
            <person name="Maier U.G."/>
            <person name="McRose D."/>
            <person name="Mock T."/>
            <person name="Neilson J.A."/>
            <person name="Onodera N.T."/>
            <person name="Poole A.M."/>
            <person name="Pritham E.J."/>
            <person name="Richards T.A."/>
            <person name="Rocap G."/>
            <person name="Roy S.W."/>
            <person name="Sarai C."/>
            <person name="Schaack S."/>
            <person name="Shirato S."/>
            <person name="Slamovits C.H."/>
            <person name="Spencer D.F."/>
            <person name="Suzuki S."/>
            <person name="Worden A.Z."/>
            <person name="Zauner S."/>
            <person name="Barry K."/>
            <person name="Bell C."/>
            <person name="Bharti A.K."/>
            <person name="Crow J.A."/>
            <person name="Grimwood J."/>
            <person name="Kramer R."/>
            <person name="Lindquist E."/>
            <person name="Lucas S."/>
            <person name="Salamov A."/>
            <person name="McFadden G.I."/>
            <person name="Lane C.E."/>
            <person name="Keeling P.J."/>
            <person name="Gray M.W."/>
            <person name="Grigoriev I.V."/>
            <person name="Archibald J.M."/>
        </authorList>
    </citation>
    <scope>NUCLEOTIDE SEQUENCE</scope>
    <source>
        <strain evidence="19">CCMP2712</strain>
    </source>
</reference>
<dbReference type="KEGG" id="gtt:GUITHDRAFT_158481"/>
<dbReference type="InterPro" id="IPR001241">
    <property type="entry name" value="Topo_IIA"/>
</dbReference>
<dbReference type="GO" id="GO:0006265">
    <property type="term" value="P:DNA topological change"/>
    <property type="evidence" value="ECO:0007669"/>
    <property type="project" value="UniProtKB-UniRule"/>
</dbReference>
<comment type="catalytic activity">
    <reaction evidence="1 12 13">
        <text>ATP-dependent breakage, passage and rejoining of double-stranded DNA.</text>
        <dbReference type="EC" id="5.6.2.2"/>
    </reaction>
</comment>
<dbReference type="Proteomes" id="UP000011087">
    <property type="component" value="Unassembled WGS sequence"/>
</dbReference>
<evidence type="ECO:0000256" key="14">
    <source>
        <dbReference type="SAM" id="MobiDB-lite"/>
    </source>
</evidence>
<feature type="compositionally biased region" description="Basic and acidic residues" evidence="14">
    <location>
        <begin position="1263"/>
        <end position="1283"/>
    </location>
</feature>
<evidence type="ECO:0000259" key="15">
    <source>
        <dbReference type="PROSITE" id="PS50880"/>
    </source>
</evidence>
<dbReference type="GO" id="GO:0000819">
    <property type="term" value="P:sister chromatid segregation"/>
    <property type="evidence" value="ECO:0007669"/>
    <property type="project" value="TreeGrafter"/>
</dbReference>
<dbReference type="FunFam" id="3.30.1490.30:FF:000001">
    <property type="entry name" value="DNA topoisomerase 2"/>
    <property type="match status" value="1"/>
</dbReference>
<keyword evidence="11 12" id="KW-0413">Isomerase</keyword>
<evidence type="ECO:0000256" key="4">
    <source>
        <dbReference type="ARBA" id="ARBA00011080"/>
    </source>
</evidence>
<dbReference type="InterPro" id="IPR013760">
    <property type="entry name" value="Topo_IIA-like_dom_sf"/>
</dbReference>
<dbReference type="Gene3D" id="3.30.1360.40">
    <property type="match status" value="1"/>
</dbReference>
<dbReference type="InterPro" id="IPR034157">
    <property type="entry name" value="TOPRIM_TopoII"/>
</dbReference>
<comment type="subunit">
    <text evidence="13">Homodimer.</text>
</comment>
<comment type="cofactor">
    <cofactor evidence="2">
        <name>Ca(2+)</name>
        <dbReference type="ChEBI" id="CHEBI:29108"/>
    </cofactor>
</comment>
<dbReference type="STRING" id="905079.L1IRG4"/>
<dbReference type="SUPFAM" id="SSF56719">
    <property type="entry name" value="Type II DNA topoisomerase"/>
    <property type="match status" value="1"/>
</dbReference>
<evidence type="ECO:0000256" key="1">
    <source>
        <dbReference type="ARBA" id="ARBA00000185"/>
    </source>
</evidence>
<sequence length="1343" mass="152148">MPDSDDFFQDKENVSTTSKKSKTVEETYQKLTQLEHVLLRPDTYIGSTEMHRTKLWVFDEEIGMNQREVTYVPGLFKIFDEILVNAADNKQRDKTMDTLKVVIDPEESSISVYNNGCGIPVEMHKEENCWVPELIFGHLLTSSNYNDKEKKTTGGRNGYGAKLANIFSTEFTVETADGSRSGRKYKQTWTDNMQNKTKATVKECKESDNWTCITFKPDLSKFGMVHLDVDTVALMKKRVYDMAGTIPGVKVFLKDQRIKIKTFEDYCKLYLSSSSVLLEGEAKYVHYKPNDRWEMVIAASDGQFQQVSFVNNIATTRGGSHVNHVADQLVQMFSDHLGKKHKGLKLKPFQIKGHMWIFLNSLIENPAFDSQTKETLTLKPSAFGSKAEFDDKFFKKMLNGTKIIDGILSFGQEKQEKDMKKTDGKKTGRIVGIPKLEDANDAGTKHAADCTLILTEGDSAKALAVSGLAVVGRNRYGVFPLRGKVANPRDANHEQIMKNEEIKNLKTILGLQQGNKYENGPQGLRYGHVMIMADQDPDGSHIKGLLINLFHYYWPNLLRHPGFLQEFATPIVKAKKKGGGKNEIAFFTLQEYEEWREQVGDGLGGWTIKYYKGLGTSSSQEAKEYFSNLPLHQMDFAWEGAEDGEIIDMVFSKKRADDRKQWLLRYEEDLFVDHNGSEVTYSDFINKELIHFSMMDNMRSIPSLVDGWKPGQRKILYACFKRKLKAEIKVAQLAGYVAEHSAYHHGEQSLAMAIVGMAQNFVGSNNVNVLVPSGQFGTRLQGGADAASPRYIFTYLHPITRFLFHEADDAILKYLNDDGQSIEPQFYVPILPTVLVNGAHGIGTGWSTDVPCYNPRDVVSNLKRLLRQEVMEPMHPWFRGFQGSVELNVSKKGEVSYTLVGKWEKVDETTLVINELPVGKWTQQYKEFLETLMDTEGGKKEPFIKGYREYHTDTTVYFEVSMTEKRMEEAEEVGIAKKFQLSRSLAISNMHLFNADGQIQRYDSPEQIMREFYGVRMEHYRQRKEQLEGELGKQLKVLDNKCRFIKEVIAGTLKVNNRKKTEIVQDLSARGYMPLYKEGKKKAAEGEEQEGEAQEQEQQEGKGSSGGYDYLLNMPILSLTLERVKHLQEERDGKANELEELNKLTPADLWERDLDSIEQEEEKKMKEKGPKVKASQGSKKVLKKKAAKKRRKSWGGDSMSEDDSDVSLDDDSDEEFAAASKPKKPQAKPAASSAPAPKAPAPASSASLPAFKAAASKPQLKRAGSEEEKPRQMKKQDLKDTPDKSAMLAQRPKVLDEDEDEDVPALSLMERLAAKMTDKKVAAPAAKPVKKVRRRRRRRRSQI</sequence>
<evidence type="ECO:0000256" key="2">
    <source>
        <dbReference type="ARBA" id="ARBA00001913"/>
    </source>
</evidence>
<dbReference type="Gene3D" id="3.90.199.10">
    <property type="entry name" value="Topoisomerase II, domain 5"/>
    <property type="match status" value="1"/>
</dbReference>
<dbReference type="CDD" id="cd16930">
    <property type="entry name" value="HATPase_TopII-like"/>
    <property type="match status" value="1"/>
</dbReference>
<evidence type="ECO:0000256" key="10">
    <source>
        <dbReference type="ARBA" id="ARBA00023125"/>
    </source>
</evidence>
<dbReference type="PANTHER" id="PTHR10169:SF38">
    <property type="entry name" value="DNA TOPOISOMERASE 2"/>
    <property type="match status" value="1"/>
</dbReference>
<dbReference type="PROSITE" id="PS50880">
    <property type="entry name" value="TOPRIM"/>
    <property type="match status" value="1"/>
</dbReference>
<keyword evidence="10 12" id="KW-0238">DNA-binding</keyword>
<feature type="region of interest" description="Disordered" evidence="14">
    <location>
        <begin position="1079"/>
        <end position="1107"/>
    </location>
</feature>
<dbReference type="OrthoDB" id="276498at2759"/>
<dbReference type="EMBL" id="JH993046">
    <property type="protein sequence ID" value="EKX38687.1"/>
    <property type="molecule type" value="Genomic_DNA"/>
</dbReference>
<keyword evidence="19" id="KW-1185">Reference proteome</keyword>
<reference evidence="17 19" key="1">
    <citation type="journal article" date="2012" name="Nature">
        <title>Algal genomes reveal evolutionary mosaicism and the fate of nucleomorphs.</title>
        <authorList>
            <consortium name="DOE Joint Genome Institute"/>
            <person name="Curtis B.A."/>
            <person name="Tanifuji G."/>
            <person name="Burki F."/>
            <person name="Gruber A."/>
            <person name="Irimia M."/>
            <person name="Maruyama S."/>
            <person name="Arias M.C."/>
            <person name="Ball S.G."/>
            <person name="Gile G.H."/>
            <person name="Hirakawa Y."/>
            <person name="Hopkins J.F."/>
            <person name="Kuo A."/>
            <person name="Rensing S.A."/>
            <person name="Schmutz J."/>
            <person name="Symeonidi A."/>
            <person name="Elias M."/>
            <person name="Eveleigh R.J."/>
            <person name="Herman E.K."/>
            <person name="Klute M.J."/>
            <person name="Nakayama T."/>
            <person name="Obornik M."/>
            <person name="Reyes-Prieto A."/>
            <person name="Armbrust E.V."/>
            <person name="Aves S.J."/>
            <person name="Beiko R.G."/>
            <person name="Coutinho P."/>
            <person name="Dacks J.B."/>
            <person name="Durnford D.G."/>
            <person name="Fast N.M."/>
            <person name="Green B.R."/>
            <person name="Grisdale C.J."/>
            <person name="Hempel F."/>
            <person name="Henrissat B."/>
            <person name="Hoppner M.P."/>
            <person name="Ishida K."/>
            <person name="Kim E."/>
            <person name="Koreny L."/>
            <person name="Kroth P.G."/>
            <person name="Liu Y."/>
            <person name="Malik S.B."/>
            <person name="Maier U.G."/>
            <person name="McRose D."/>
            <person name="Mock T."/>
            <person name="Neilson J.A."/>
            <person name="Onodera N.T."/>
            <person name="Poole A.M."/>
            <person name="Pritham E.J."/>
            <person name="Richards T.A."/>
            <person name="Rocap G."/>
            <person name="Roy S.W."/>
            <person name="Sarai C."/>
            <person name="Schaack S."/>
            <person name="Shirato S."/>
            <person name="Slamovits C.H."/>
            <person name="Spencer D.F."/>
            <person name="Suzuki S."/>
            <person name="Worden A.Z."/>
            <person name="Zauner S."/>
            <person name="Barry K."/>
            <person name="Bell C."/>
            <person name="Bharti A.K."/>
            <person name="Crow J.A."/>
            <person name="Grimwood J."/>
            <person name="Kramer R."/>
            <person name="Lindquist E."/>
            <person name="Lucas S."/>
            <person name="Salamov A."/>
            <person name="McFadden G.I."/>
            <person name="Lane C.E."/>
            <person name="Keeling P.J."/>
            <person name="Gray M.W."/>
            <person name="Grigoriev I.V."/>
            <person name="Archibald J.M."/>
        </authorList>
    </citation>
    <scope>NUCLEOTIDE SEQUENCE</scope>
    <source>
        <strain evidence="17 19">CCMP2712</strain>
    </source>
</reference>
<dbReference type="InterPro" id="IPR002205">
    <property type="entry name" value="Topo_IIA_dom_A"/>
</dbReference>
<dbReference type="Gene3D" id="1.10.268.10">
    <property type="entry name" value="Topoisomerase, domain 3"/>
    <property type="match status" value="1"/>
</dbReference>
<dbReference type="SUPFAM" id="SSF55874">
    <property type="entry name" value="ATPase domain of HSP90 chaperone/DNA topoisomerase II/histidine kinase"/>
    <property type="match status" value="1"/>
</dbReference>
<dbReference type="PANTHER" id="PTHR10169">
    <property type="entry name" value="DNA TOPOISOMERASE/GYRASE"/>
    <property type="match status" value="1"/>
</dbReference>
<dbReference type="GO" id="GO:0046872">
    <property type="term" value="F:metal ion binding"/>
    <property type="evidence" value="ECO:0007669"/>
    <property type="project" value="UniProtKB-KW"/>
</dbReference>
<keyword evidence="5" id="KW-0479">Metal-binding</keyword>
<dbReference type="InterPro" id="IPR013758">
    <property type="entry name" value="Topo_IIA_A/C_ab"/>
</dbReference>
<evidence type="ECO:0000256" key="9">
    <source>
        <dbReference type="ARBA" id="ARBA00023029"/>
    </source>
</evidence>
<dbReference type="PaxDb" id="55529-EKX38687"/>
<dbReference type="InterPro" id="IPR001154">
    <property type="entry name" value="TopoII_euk"/>
</dbReference>
<feature type="domain" description="Toprim" evidence="15">
    <location>
        <begin position="450"/>
        <end position="565"/>
    </location>
</feature>
<dbReference type="FunFam" id="3.40.50.670:FF:000001">
    <property type="entry name" value="DNA topoisomerase 2"/>
    <property type="match status" value="2"/>
</dbReference>
<dbReference type="EnsemblProtists" id="EKX38687">
    <property type="protein sequence ID" value="EKX38687"/>
    <property type="gene ID" value="GUITHDRAFT_158481"/>
</dbReference>
<keyword evidence="8" id="KW-0460">Magnesium</keyword>
<gene>
    <name evidence="17" type="ORF">GUITHDRAFT_158481</name>
</gene>
<evidence type="ECO:0000256" key="8">
    <source>
        <dbReference type="ARBA" id="ARBA00022842"/>
    </source>
</evidence>
<dbReference type="InterPro" id="IPR018522">
    <property type="entry name" value="TopoIIA_CS"/>
</dbReference>
<dbReference type="CDD" id="cd03481">
    <property type="entry name" value="TopoIIA_Trans_ScTopoIIA"/>
    <property type="match status" value="1"/>
</dbReference>
<dbReference type="InterPro" id="IPR013506">
    <property type="entry name" value="Topo_IIA_bsu_dom2"/>
</dbReference>
<dbReference type="GO" id="GO:0005524">
    <property type="term" value="F:ATP binding"/>
    <property type="evidence" value="ECO:0007669"/>
    <property type="project" value="UniProtKB-UniRule"/>
</dbReference>
<protein>
    <recommendedName>
        <fullName evidence="13">DNA topoisomerase 2</fullName>
        <ecNumber evidence="13">5.6.2.2</ecNumber>
    </recommendedName>
</protein>
<evidence type="ECO:0000256" key="13">
    <source>
        <dbReference type="RuleBase" id="RU362094"/>
    </source>
</evidence>
<dbReference type="GeneID" id="17295455"/>
<dbReference type="SMART" id="SM00387">
    <property type="entry name" value="HATPase_c"/>
    <property type="match status" value="1"/>
</dbReference>
<dbReference type="InterPro" id="IPR050634">
    <property type="entry name" value="DNA_Topoisomerase_II"/>
</dbReference>
<dbReference type="FunFam" id="3.30.1360.40:FF:000003">
    <property type="entry name" value="DNA topoisomerase 2"/>
    <property type="match status" value="1"/>
</dbReference>
<dbReference type="Pfam" id="PF01751">
    <property type="entry name" value="Toprim"/>
    <property type="match status" value="1"/>
</dbReference>
<feature type="region of interest" description="Disordered" evidence="14">
    <location>
        <begin position="1160"/>
        <end position="1302"/>
    </location>
</feature>
<accession>L1IRG4</accession>
<feature type="compositionally biased region" description="Basic residues" evidence="14">
    <location>
        <begin position="1328"/>
        <end position="1343"/>
    </location>
</feature>
<dbReference type="GO" id="GO:0003918">
    <property type="term" value="F:DNA topoisomerase type II (double strand cut, ATP-hydrolyzing) activity"/>
    <property type="evidence" value="ECO:0007669"/>
    <property type="project" value="UniProtKB-UniRule"/>
</dbReference>
<keyword evidence="9 12" id="KW-0799">Topoisomerase</keyword>
<feature type="compositionally biased region" description="Basic and acidic residues" evidence="14">
    <location>
        <begin position="1160"/>
        <end position="1170"/>
    </location>
</feature>
<dbReference type="InterPro" id="IPR013757">
    <property type="entry name" value="Topo_IIA_A_a_sf"/>
</dbReference>
<dbReference type="Gene3D" id="3.30.1490.30">
    <property type="match status" value="1"/>
</dbReference>
<dbReference type="SMART" id="SM00434">
    <property type="entry name" value="TOP4c"/>
    <property type="match status" value="1"/>
</dbReference>
<proteinExistence type="inferred from homology"/>
<dbReference type="Gene3D" id="3.30.565.10">
    <property type="entry name" value="Histidine kinase-like ATPase, C-terminal domain"/>
    <property type="match status" value="1"/>
</dbReference>
<dbReference type="FunFam" id="3.30.565.10:FF:000004">
    <property type="entry name" value="DNA topoisomerase 2"/>
    <property type="match status" value="1"/>
</dbReference>
<dbReference type="InterPro" id="IPR020568">
    <property type="entry name" value="Ribosomal_Su5_D2-typ_SF"/>
</dbReference>
<evidence type="ECO:0000313" key="19">
    <source>
        <dbReference type="Proteomes" id="UP000011087"/>
    </source>
</evidence>
<evidence type="ECO:0000256" key="3">
    <source>
        <dbReference type="ARBA" id="ARBA00001946"/>
    </source>
</evidence>
<dbReference type="InterPro" id="IPR014721">
    <property type="entry name" value="Ribsml_uS5_D2-typ_fold_subgr"/>
</dbReference>
<keyword evidence="7 13" id="KW-0067">ATP-binding</keyword>
<dbReference type="Pfam" id="PF00204">
    <property type="entry name" value="DNA_gyraseB"/>
    <property type="match status" value="1"/>
</dbReference>
<evidence type="ECO:0000313" key="18">
    <source>
        <dbReference type="EnsemblProtists" id="EKX38687"/>
    </source>
</evidence>
<evidence type="ECO:0000256" key="11">
    <source>
        <dbReference type="ARBA" id="ARBA00023235"/>
    </source>
</evidence>
<evidence type="ECO:0000259" key="16">
    <source>
        <dbReference type="PROSITE" id="PS52040"/>
    </source>
</evidence>
<feature type="compositionally biased region" description="Basic residues" evidence="14">
    <location>
        <begin position="1180"/>
        <end position="1193"/>
    </location>
</feature>
<dbReference type="InterPro" id="IPR013759">
    <property type="entry name" value="Topo_IIA_B_C"/>
</dbReference>
<dbReference type="FunFam" id="3.90.199.10:FF:000002">
    <property type="entry name" value="DNA topoisomerase 2"/>
    <property type="match status" value="1"/>
</dbReference>
<evidence type="ECO:0000313" key="17">
    <source>
        <dbReference type="EMBL" id="EKX38687.1"/>
    </source>
</evidence>
<dbReference type="GO" id="GO:0000712">
    <property type="term" value="P:resolution of meiotic recombination intermediates"/>
    <property type="evidence" value="ECO:0007669"/>
    <property type="project" value="TreeGrafter"/>
</dbReference>
<dbReference type="FunFam" id="3.30.230.10:FF:000008">
    <property type="entry name" value="DNA topoisomerase 2"/>
    <property type="match status" value="1"/>
</dbReference>
<dbReference type="InterPro" id="IPR003594">
    <property type="entry name" value="HATPase_dom"/>
</dbReference>
<dbReference type="OMA" id="TWTQDFK"/>
<dbReference type="PROSITE" id="PS52040">
    <property type="entry name" value="TOPO_IIA"/>
    <property type="match status" value="1"/>
</dbReference>
<dbReference type="RefSeq" id="XP_005825667.1">
    <property type="nucleotide sequence ID" value="XM_005825610.1"/>
</dbReference>
<dbReference type="SUPFAM" id="SSF54211">
    <property type="entry name" value="Ribosomal protein S5 domain 2-like"/>
    <property type="match status" value="1"/>
</dbReference>
<dbReference type="Pfam" id="PF00521">
    <property type="entry name" value="DNA_topoisoIV"/>
    <property type="match status" value="1"/>
</dbReference>
<evidence type="ECO:0000256" key="7">
    <source>
        <dbReference type="ARBA" id="ARBA00022840"/>
    </source>
</evidence>
<evidence type="ECO:0000256" key="6">
    <source>
        <dbReference type="ARBA" id="ARBA00022741"/>
    </source>
</evidence>
<dbReference type="PRINTS" id="PR01158">
    <property type="entry name" value="TOPISMRASEII"/>
</dbReference>